<gene>
    <name evidence="3" type="ORF">CUT44_26415</name>
</gene>
<dbReference type="Pfam" id="PF01814">
    <property type="entry name" value="Hemerythrin"/>
    <property type="match status" value="1"/>
</dbReference>
<dbReference type="PANTHER" id="PTHR35585:SF1">
    <property type="entry name" value="HHE DOMAIN PROTEIN (AFU_ORTHOLOGUE AFUA_4G00730)"/>
    <property type="match status" value="1"/>
</dbReference>
<dbReference type="Proteomes" id="UP000230407">
    <property type="component" value="Unassembled WGS sequence"/>
</dbReference>
<feature type="compositionally biased region" description="Basic and acidic residues" evidence="1">
    <location>
        <begin position="133"/>
        <end position="142"/>
    </location>
</feature>
<dbReference type="AlphaFoldDB" id="A0A2M8LT79"/>
<feature type="region of interest" description="Disordered" evidence="1">
    <location>
        <begin position="129"/>
        <end position="173"/>
    </location>
</feature>
<feature type="compositionally biased region" description="Pro residues" evidence="1">
    <location>
        <begin position="151"/>
        <end position="160"/>
    </location>
</feature>
<comment type="caution">
    <text evidence="3">The sequence shown here is derived from an EMBL/GenBank/DDBJ whole genome shotgun (WGS) entry which is preliminary data.</text>
</comment>
<dbReference type="InterPro" id="IPR012312">
    <property type="entry name" value="Hemerythrin-like"/>
</dbReference>
<evidence type="ECO:0000313" key="3">
    <source>
        <dbReference type="EMBL" id="PJE95168.1"/>
    </source>
</evidence>
<dbReference type="PANTHER" id="PTHR35585">
    <property type="entry name" value="HHE DOMAIN PROTEIN (AFU_ORTHOLOGUE AFUA_4G00730)"/>
    <property type="match status" value="1"/>
</dbReference>
<evidence type="ECO:0000256" key="1">
    <source>
        <dbReference type="SAM" id="MobiDB-lite"/>
    </source>
</evidence>
<protein>
    <submittedName>
        <fullName evidence="3">Hemerythrin</fullName>
    </submittedName>
</protein>
<dbReference type="RefSeq" id="WP_100204419.1">
    <property type="nucleotide sequence ID" value="NZ_PGGW01000067.1"/>
</dbReference>
<organism evidence="3 4">
    <name type="scientific">Streptomyces carminius</name>
    <dbReference type="NCBI Taxonomy" id="2665496"/>
    <lineage>
        <taxon>Bacteria</taxon>
        <taxon>Bacillati</taxon>
        <taxon>Actinomycetota</taxon>
        <taxon>Actinomycetes</taxon>
        <taxon>Kitasatosporales</taxon>
        <taxon>Streptomycetaceae</taxon>
        <taxon>Streptomyces</taxon>
    </lineage>
</organism>
<name>A0A2M8LT79_9ACTN</name>
<dbReference type="CDD" id="cd12108">
    <property type="entry name" value="Hr-like"/>
    <property type="match status" value="1"/>
</dbReference>
<proteinExistence type="predicted"/>
<feature type="domain" description="Hemerythrin-like" evidence="2">
    <location>
        <begin position="7"/>
        <end position="125"/>
    </location>
</feature>
<sequence>MGHGGDIIQELTTDHREVEELFGRIEALPMGDERRKEYADEAVIELVRHSVAEEQYLYPAVRDFLPDGDEIADKELEDHAGAERTMKELEGRDADDPEFDRLIGELMQEIREHIRDEEDNLFPRLRQAATGEQLDKLGDKARMAKKAAPTRPHPSAPDTPPANKILGPGVGMVDRVRDALTGRTKKY</sequence>
<keyword evidence="4" id="KW-1185">Reference proteome</keyword>
<dbReference type="EMBL" id="PGGW01000067">
    <property type="protein sequence ID" value="PJE95168.1"/>
    <property type="molecule type" value="Genomic_DNA"/>
</dbReference>
<feature type="region of interest" description="Disordered" evidence="1">
    <location>
        <begin position="78"/>
        <end position="97"/>
    </location>
</feature>
<dbReference type="Gene3D" id="1.20.120.520">
    <property type="entry name" value="nmb1532 protein domain like"/>
    <property type="match status" value="1"/>
</dbReference>
<evidence type="ECO:0000259" key="2">
    <source>
        <dbReference type="Pfam" id="PF01814"/>
    </source>
</evidence>
<accession>A0A2M8LT79</accession>
<reference evidence="3 4" key="1">
    <citation type="submission" date="2017-11" db="EMBL/GenBank/DDBJ databases">
        <title>Streptomyces carmine sp. nov., a novel actinomycete isolated from Sophora alopecuroides in Xinjiang, China.</title>
        <authorList>
            <person name="Wang Y."/>
            <person name="Luo X."/>
            <person name="Wan C."/>
            <person name="Zhang L."/>
        </authorList>
    </citation>
    <scope>NUCLEOTIDE SEQUENCE [LARGE SCALE GENOMIC DNA]</scope>
    <source>
        <strain evidence="3 4">TRM SA0054</strain>
    </source>
</reference>
<evidence type="ECO:0000313" key="4">
    <source>
        <dbReference type="Proteomes" id="UP000230407"/>
    </source>
</evidence>